<protein>
    <submittedName>
        <fullName evidence="1">Uncharacterized protein</fullName>
    </submittedName>
</protein>
<dbReference type="EMBL" id="KV428055">
    <property type="protein sequence ID" value="KZT38867.1"/>
    <property type="molecule type" value="Genomic_DNA"/>
</dbReference>
<dbReference type="Proteomes" id="UP000076798">
    <property type="component" value="Unassembled WGS sequence"/>
</dbReference>
<evidence type="ECO:0000313" key="2">
    <source>
        <dbReference type="Proteomes" id="UP000076798"/>
    </source>
</evidence>
<name>A0A166DT94_9AGAM</name>
<sequence length="178" mass="19611">MKLDSFTRDWESLMSARSGRFGRSGVYLSSLAPTAAGKCYCTKRLGDGRRRVAGGEHLRNPPPVTLTCIAGLPINPRRWSAYAYLEMKLDSFTRDWESLMSVRSGGFGSSGVYLSSLAPTATGKCHCTKRLGDGRRRVAGGNHLGGPSFHRLDLCEAMDLLPTGFFSTFQSFIFERNM</sequence>
<dbReference type="AlphaFoldDB" id="A0A166DT94"/>
<proteinExistence type="predicted"/>
<reference evidence="1 2" key="1">
    <citation type="journal article" date="2016" name="Mol. Biol. Evol.">
        <title>Comparative Genomics of Early-Diverging Mushroom-Forming Fungi Provides Insights into the Origins of Lignocellulose Decay Capabilities.</title>
        <authorList>
            <person name="Nagy L.G."/>
            <person name="Riley R."/>
            <person name="Tritt A."/>
            <person name="Adam C."/>
            <person name="Daum C."/>
            <person name="Floudas D."/>
            <person name="Sun H."/>
            <person name="Yadav J.S."/>
            <person name="Pangilinan J."/>
            <person name="Larsson K.H."/>
            <person name="Matsuura K."/>
            <person name="Barry K."/>
            <person name="Labutti K."/>
            <person name="Kuo R."/>
            <person name="Ohm R.A."/>
            <person name="Bhattacharya S.S."/>
            <person name="Shirouzu T."/>
            <person name="Yoshinaga Y."/>
            <person name="Martin F.M."/>
            <person name="Grigoriev I.V."/>
            <person name="Hibbett D.S."/>
        </authorList>
    </citation>
    <scope>NUCLEOTIDE SEQUENCE [LARGE SCALE GENOMIC DNA]</scope>
    <source>
        <strain evidence="1 2">HHB10207 ss-3</strain>
    </source>
</reference>
<accession>A0A166DT94</accession>
<evidence type="ECO:0000313" key="1">
    <source>
        <dbReference type="EMBL" id="KZT38867.1"/>
    </source>
</evidence>
<organism evidence="1 2">
    <name type="scientific">Sistotremastrum suecicum HHB10207 ss-3</name>
    <dbReference type="NCBI Taxonomy" id="1314776"/>
    <lineage>
        <taxon>Eukaryota</taxon>
        <taxon>Fungi</taxon>
        <taxon>Dikarya</taxon>
        <taxon>Basidiomycota</taxon>
        <taxon>Agaricomycotina</taxon>
        <taxon>Agaricomycetes</taxon>
        <taxon>Sistotremastrales</taxon>
        <taxon>Sistotremastraceae</taxon>
        <taxon>Sistotremastrum</taxon>
    </lineage>
</organism>
<gene>
    <name evidence="1" type="ORF">SISSUDRAFT_1046320</name>
</gene>
<keyword evidence="2" id="KW-1185">Reference proteome</keyword>